<dbReference type="Pfam" id="PF00339">
    <property type="entry name" value="Arrestin_N"/>
    <property type="match status" value="1"/>
</dbReference>
<evidence type="ECO:0000259" key="2">
    <source>
        <dbReference type="Pfam" id="PF02752"/>
    </source>
</evidence>
<accession>A0ABR2VNP6</accession>
<dbReference type="PANTHER" id="PTHR11188">
    <property type="entry name" value="ARRESTIN DOMAIN CONTAINING PROTEIN"/>
    <property type="match status" value="1"/>
</dbReference>
<keyword evidence="4" id="KW-1185">Reference proteome</keyword>
<evidence type="ECO:0000313" key="4">
    <source>
        <dbReference type="Proteomes" id="UP001479436"/>
    </source>
</evidence>
<gene>
    <name evidence="3" type="ORF">K7432_015032</name>
</gene>
<protein>
    <recommendedName>
        <fullName evidence="5">Arrestin C-terminal-like domain-containing protein</fullName>
    </recommendedName>
</protein>
<dbReference type="Gene3D" id="2.60.40.640">
    <property type="match status" value="1"/>
</dbReference>
<dbReference type="InterPro" id="IPR011021">
    <property type="entry name" value="Arrestin-like_N"/>
</dbReference>
<evidence type="ECO:0000259" key="1">
    <source>
        <dbReference type="Pfam" id="PF00339"/>
    </source>
</evidence>
<dbReference type="Proteomes" id="UP001479436">
    <property type="component" value="Unassembled WGS sequence"/>
</dbReference>
<dbReference type="InterPro" id="IPR014756">
    <property type="entry name" value="Ig_E-set"/>
</dbReference>
<feature type="domain" description="Arrestin C-terminal-like" evidence="2">
    <location>
        <begin position="157"/>
        <end position="291"/>
    </location>
</feature>
<name>A0ABR2VNP6_9FUNG</name>
<evidence type="ECO:0008006" key="5">
    <source>
        <dbReference type="Google" id="ProtNLM"/>
    </source>
</evidence>
<dbReference type="InterPro" id="IPR050357">
    <property type="entry name" value="Arrestin_domain-protein"/>
</dbReference>
<evidence type="ECO:0000313" key="3">
    <source>
        <dbReference type="EMBL" id="KAK9686808.1"/>
    </source>
</evidence>
<dbReference type="InterPro" id="IPR011022">
    <property type="entry name" value="Arrestin_C-like"/>
</dbReference>
<dbReference type="Pfam" id="PF02752">
    <property type="entry name" value="Arrestin_C"/>
    <property type="match status" value="1"/>
</dbReference>
<dbReference type="EMBL" id="JASJQH010008767">
    <property type="protein sequence ID" value="KAK9686808.1"/>
    <property type="molecule type" value="Genomic_DNA"/>
</dbReference>
<feature type="domain" description="Arrestin-like N-terminal" evidence="1">
    <location>
        <begin position="30"/>
        <end position="141"/>
    </location>
</feature>
<proteinExistence type="predicted"/>
<reference evidence="3 4" key="1">
    <citation type="submission" date="2023-04" db="EMBL/GenBank/DDBJ databases">
        <title>Genome of Basidiobolus ranarum AG-B5.</title>
        <authorList>
            <person name="Stajich J.E."/>
            <person name="Carter-House D."/>
            <person name="Gryganskyi A."/>
        </authorList>
    </citation>
    <scope>NUCLEOTIDE SEQUENCE [LARGE SCALE GENOMIC DNA]</scope>
    <source>
        <strain evidence="3 4">AG-B5</strain>
    </source>
</reference>
<comment type="caution">
    <text evidence="3">The sequence shown here is derived from an EMBL/GenBank/DDBJ whole genome shotgun (WGS) entry which is preliminary data.</text>
</comment>
<organism evidence="3 4">
    <name type="scientific">Basidiobolus ranarum</name>
    <dbReference type="NCBI Taxonomy" id="34480"/>
    <lineage>
        <taxon>Eukaryota</taxon>
        <taxon>Fungi</taxon>
        <taxon>Fungi incertae sedis</taxon>
        <taxon>Zoopagomycota</taxon>
        <taxon>Entomophthoromycotina</taxon>
        <taxon>Basidiobolomycetes</taxon>
        <taxon>Basidiobolales</taxon>
        <taxon>Basidiobolaceae</taxon>
        <taxon>Basidiobolus</taxon>
    </lineage>
</organism>
<dbReference type="SUPFAM" id="SSF81296">
    <property type="entry name" value="E set domains"/>
    <property type="match status" value="1"/>
</dbReference>
<dbReference type="PANTHER" id="PTHR11188:SF17">
    <property type="entry name" value="FI21816P1"/>
    <property type="match status" value="1"/>
</dbReference>
<dbReference type="InterPro" id="IPR014752">
    <property type="entry name" value="Arrestin-like_C"/>
</dbReference>
<sequence length="343" mass="38998">MFNQGIFQIELLQDRFITSAFEDDNSVFLIKGNLIFAPTSPVKIHKIHLQFQGNLTLYRGIQKTQRNLVNHEWSFLDVKASKTFEKKTYSYPFELALPSSLPESLQAEGAQIEYGFKAIAETSLFQFNLKAEKPIHISKVVNPLVCNSFNTKSQGVWKDVVSYDVSIPSYQLNPGKVIPVHFHHIPLYRQVHIVGVEVILGEITLYRVPDVNDANSITTVESRKAVHSVSNYLNCDETEQVINIRIPKISRRLHCDASSEYVEVTHRLYAKIEMEINGTYTSMVTSLPILVASDDSDKCSTEYVMSELLPNYQEITSDRPPSYQNHISNLNYLPPSYSDIVSC</sequence>